<evidence type="ECO:0000313" key="2">
    <source>
        <dbReference type="Proteomes" id="UP001596200"/>
    </source>
</evidence>
<reference evidence="2" key="1">
    <citation type="journal article" date="2019" name="Int. J. Syst. Evol. Microbiol.">
        <title>The Global Catalogue of Microorganisms (GCM) 10K type strain sequencing project: providing services to taxonomists for standard genome sequencing and annotation.</title>
        <authorList>
            <consortium name="The Broad Institute Genomics Platform"/>
            <consortium name="The Broad Institute Genome Sequencing Center for Infectious Disease"/>
            <person name="Wu L."/>
            <person name="Ma J."/>
        </authorList>
    </citation>
    <scope>NUCLEOTIDE SEQUENCE [LARGE SCALE GENOMIC DNA]</scope>
    <source>
        <strain evidence="2">JCM 4147</strain>
    </source>
</reference>
<gene>
    <name evidence="1" type="ORF">ACFP1B_15155</name>
</gene>
<accession>A0ABW1GLL0</accession>
<organism evidence="1 2">
    <name type="scientific">Streptomyces pulveraceus</name>
    <dbReference type="NCBI Taxonomy" id="68258"/>
    <lineage>
        <taxon>Bacteria</taxon>
        <taxon>Bacillati</taxon>
        <taxon>Actinomycetota</taxon>
        <taxon>Actinomycetes</taxon>
        <taxon>Kitasatosporales</taxon>
        <taxon>Streptomycetaceae</taxon>
        <taxon>Streptomyces</taxon>
    </lineage>
</organism>
<protein>
    <submittedName>
        <fullName evidence="1">Uncharacterized protein</fullName>
    </submittedName>
</protein>
<name>A0ABW1GLL0_9ACTN</name>
<evidence type="ECO:0000313" key="1">
    <source>
        <dbReference type="EMBL" id="MFC5914757.1"/>
    </source>
</evidence>
<sequence>MLPPVREARSVWAPGIGADHEHGWAMYLDGDRLIGPPCAVRRADISPVLARAPRT</sequence>
<proteinExistence type="predicted"/>
<dbReference type="RefSeq" id="WP_344517837.1">
    <property type="nucleotide sequence ID" value="NZ_BAAATU010000093.1"/>
</dbReference>
<comment type="caution">
    <text evidence="1">The sequence shown here is derived from an EMBL/GenBank/DDBJ whole genome shotgun (WGS) entry which is preliminary data.</text>
</comment>
<dbReference type="EMBL" id="JBHSPU010000014">
    <property type="protein sequence ID" value="MFC5914757.1"/>
    <property type="molecule type" value="Genomic_DNA"/>
</dbReference>
<keyword evidence="2" id="KW-1185">Reference proteome</keyword>
<dbReference type="Proteomes" id="UP001596200">
    <property type="component" value="Unassembled WGS sequence"/>
</dbReference>